<feature type="compositionally biased region" description="Low complexity" evidence="1">
    <location>
        <begin position="1170"/>
        <end position="1192"/>
    </location>
</feature>
<dbReference type="Proteomes" id="UP000002139">
    <property type="component" value="Chromosome"/>
</dbReference>
<dbReference type="HOGENOM" id="CLU_247194_0_0_7"/>
<evidence type="ECO:0000313" key="3">
    <source>
        <dbReference type="EMBL" id="CAN98072.1"/>
    </source>
</evidence>
<dbReference type="Pfam" id="PF08487">
    <property type="entry name" value="VIT"/>
    <property type="match status" value="1"/>
</dbReference>
<dbReference type="Gene3D" id="2.150.10.10">
    <property type="entry name" value="Serralysin-like metalloprotease, C-terminal"/>
    <property type="match status" value="1"/>
</dbReference>
<dbReference type="SUPFAM" id="SSF57997">
    <property type="entry name" value="Tropomyosin"/>
    <property type="match status" value="1"/>
</dbReference>
<organism evidence="3 4">
    <name type="scientific">Sorangium cellulosum (strain So ce56)</name>
    <name type="common">Polyangium cellulosum (strain So ce56)</name>
    <dbReference type="NCBI Taxonomy" id="448385"/>
    <lineage>
        <taxon>Bacteria</taxon>
        <taxon>Pseudomonadati</taxon>
        <taxon>Myxococcota</taxon>
        <taxon>Polyangia</taxon>
        <taxon>Polyangiales</taxon>
        <taxon>Polyangiaceae</taxon>
        <taxon>Sorangium</taxon>
    </lineage>
</organism>
<feature type="compositionally biased region" description="Gly residues" evidence="1">
    <location>
        <begin position="1152"/>
        <end position="1169"/>
    </location>
</feature>
<dbReference type="BioCyc" id="SCEL448385:SCE_RS40455-MONOMER"/>
<keyword evidence="4" id="KW-1185">Reference proteome</keyword>
<dbReference type="SUPFAM" id="SSF53300">
    <property type="entry name" value="vWA-like"/>
    <property type="match status" value="1"/>
</dbReference>
<dbReference type="PANTHER" id="PTHR45737">
    <property type="entry name" value="VON WILLEBRAND FACTOR A DOMAIN-CONTAINING PROTEIN 5A"/>
    <property type="match status" value="1"/>
</dbReference>
<evidence type="ECO:0000259" key="2">
    <source>
        <dbReference type="PROSITE" id="PS51468"/>
    </source>
</evidence>
<dbReference type="SMART" id="SM00327">
    <property type="entry name" value="VWA"/>
    <property type="match status" value="1"/>
</dbReference>
<reference evidence="3 4" key="1">
    <citation type="journal article" date="2007" name="Nat. Biotechnol.">
        <title>Complete genome sequence of the myxobacterium Sorangium cellulosum.</title>
        <authorList>
            <person name="Schneiker S."/>
            <person name="Perlova O."/>
            <person name="Kaiser O."/>
            <person name="Gerth K."/>
            <person name="Alici A."/>
            <person name="Altmeyer M.O."/>
            <person name="Bartels D."/>
            <person name="Bekel T."/>
            <person name="Beyer S."/>
            <person name="Bode E."/>
            <person name="Bode H.B."/>
            <person name="Bolten C.J."/>
            <person name="Choudhuri J.V."/>
            <person name="Doss S."/>
            <person name="Elnakady Y.A."/>
            <person name="Frank B."/>
            <person name="Gaigalat L."/>
            <person name="Goesmann A."/>
            <person name="Groeger C."/>
            <person name="Gross F."/>
            <person name="Jelsbak L."/>
            <person name="Jelsbak L."/>
            <person name="Kalinowski J."/>
            <person name="Kegler C."/>
            <person name="Knauber T."/>
            <person name="Konietzny S."/>
            <person name="Kopp M."/>
            <person name="Krause L."/>
            <person name="Krug D."/>
            <person name="Linke B."/>
            <person name="Mahmud T."/>
            <person name="Martinez-Arias R."/>
            <person name="McHardy A.C."/>
            <person name="Merai M."/>
            <person name="Meyer F."/>
            <person name="Mormann S."/>
            <person name="Munoz-Dorado J."/>
            <person name="Perez J."/>
            <person name="Pradella S."/>
            <person name="Rachid S."/>
            <person name="Raddatz G."/>
            <person name="Rosenau F."/>
            <person name="Rueckert C."/>
            <person name="Sasse F."/>
            <person name="Scharfe M."/>
            <person name="Schuster S.C."/>
            <person name="Suen G."/>
            <person name="Treuner-Lange A."/>
            <person name="Velicer G.J."/>
            <person name="Vorholter F.-J."/>
            <person name="Weissman K.J."/>
            <person name="Welch R.D."/>
            <person name="Wenzel S.C."/>
            <person name="Whitworth D.E."/>
            <person name="Wilhelm S."/>
            <person name="Wittmann C."/>
            <person name="Bloecker H."/>
            <person name="Puehler A."/>
            <person name="Mueller R."/>
        </authorList>
    </citation>
    <scope>NUCLEOTIDE SEQUENCE [LARGE SCALE GENOMIC DNA]</scope>
    <source>
        <strain evidence="4">So ce56</strain>
    </source>
</reference>
<dbReference type="InterPro" id="IPR011049">
    <property type="entry name" value="Serralysin-like_metalloprot_C"/>
</dbReference>
<accession>A9FG00</accession>
<feature type="domain" description="VIT" evidence="2">
    <location>
        <begin position="485"/>
        <end position="631"/>
    </location>
</feature>
<feature type="region of interest" description="Disordered" evidence="1">
    <location>
        <begin position="1121"/>
        <end position="1248"/>
    </location>
</feature>
<dbReference type="KEGG" id="scl:sce7902"/>
<dbReference type="PROSITE" id="PS51468">
    <property type="entry name" value="VIT"/>
    <property type="match status" value="1"/>
</dbReference>
<feature type="region of interest" description="Disordered" evidence="1">
    <location>
        <begin position="727"/>
        <end position="756"/>
    </location>
</feature>
<evidence type="ECO:0000313" key="4">
    <source>
        <dbReference type="Proteomes" id="UP000002139"/>
    </source>
</evidence>
<dbReference type="Gene3D" id="1.25.40.10">
    <property type="entry name" value="Tetratricopeptide repeat domain"/>
    <property type="match status" value="1"/>
</dbReference>
<dbReference type="PANTHER" id="PTHR45737:SF6">
    <property type="entry name" value="VON WILLEBRAND FACTOR A DOMAIN-CONTAINING PROTEIN 5A"/>
    <property type="match status" value="1"/>
</dbReference>
<evidence type="ECO:0000256" key="1">
    <source>
        <dbReference type="SAM" id="MobiDB-lite"/>
    </source>
</evidence>
<dbReference type="InterPro" id="IPR002035">
    <property type="entry name" value="VWF_A"/>
</dbReference>
<dbReference type="eggNOG" id="COG2304">
    <property type="taxonomic scope" value="Bacteria"/>
</dbReference>
<dbReference type="OrthoDB" id="5477230at2"/>
<sequence length="1586" mass="164411">MGATETGSVGLCGEVEEQLAEVLDGTARPALYEHIAGCDACRDLRHDAARAAEVAAAAGADFRPADGFADALLRRIEAARPSDGATSGAVLKVAAEEQHDAARAGSGVTEGRSDTAEGRSDTAEGRSDITEGRSDTAEGRSDTAEGRSDTAEGRSDTAEGRSDTAEGRSDIAERRSDTAEARSDIAERRSDTAEARSDTADVRSGTTEERSPTPRPRSDTSGARSGAAEARTGGPRSTMPERTAPAARRTALGRRSAFAAAALAAAAAVAAGVALRRGGETTAASVAAAAGAPWSGKVASVSRASADRSGGLEACDAAGACAPLAAGAPLPEGATLRTDARTRAHLSLADGSALAIDRGSRVWIAGDGRRARVDEGAVVLDVTPAPGAPPARIEVPHGQIEVLGTKLAITASAARASVEVARGAVRVTGERGEPVEVRAGEEATLAKGAAPEVASATSLADTLEWSDRSAEEADAPALRGLGELRARKPGATQEKERAVRLARHAVKVRIVDVVARTEIDETFANDTDEELEGIFRFPLPPGAQIERLALEVDGKLIEGAFVDRDRGAAIWRGVLQNAAPKAPKPREEIIWVPGPWRDPALLEWQRGGRFELRIFPIPKRGARRVVLTYTQLVEQAGGVRRFTYPLAHDQSGTTNIGDFSLDVQVLGHDREFGVATRGYDLAAAPADGAADRRTLEARGFTPAGDLTVEYALPDRDRPVTAWAYRMPPAPAPATPPATSQARRGAAGTSKRDGAEHEASLAAAQAIASDTSPYVAIAIRPRLPRWQESTSRRHAIVVDSSRSMVGERFARATRLASSLVREMDRRDEVVVLACDTLCRSLGDAGQGGAARPMAPGAASAGEVERFLGGIEPDGGSDLAAAMIAARAAAGPLDGKELRIIYLGDGTPSVGPTRPAHIEAAVRGAVPADGAAAVVAVALGSDADTTSLRALARGGGGVMVPYVPGQKVASAAQSVLGAAYGLALRDPEIELPPGLTQVTPARLDPIRAGGEALVVARMSSGADVSGAIRLRGRVSGERFEQTYPVNIVATTGAGNAFVPRLYAAAKIAELEETGGDAQKPAIIELSRRFSVASRFTSLLVLESEAMFKAFGLDRDGITSAFTGEEQAERVSASAEGEEPGNAADEGAEEKGDALGAGLGLSGSGRGGGGSGWPDAAPAAKAESRSSAGARPASPAKRRLQKLDPLSGSLDDMPAPAPAPTAAAPAEPKPAPPLDERARRSRDDDLFAAEEWSRPRPRRMIPMRRVFDRKVSFDATNTLAPESAAKTAAAEAALAAAPDSRDRTVGLYALYATTGRLGEAQELTARWSGRDALDPDALIARADLAARQGQRDRAARILGGLADVRPGDRATQARLAELWDAAGRPAFACQHRVALADLAPADAKLVAAAIRCAGEGGMSELASQLRLDATSAIRAEIDRRLAQPDPAPAADLPGDVRLSAEWTGGADLDLSLIDAQGRRVSWMGATLPSVGVRSRDATSTRSESLALRSLPKGSYVVEIARASAEEGAGAASPGASAPGPIRGELTLRLAGETRKVPFTLDGARLELGTVRVFFTSRLVPVDGPAAPRF</sequence>
<dbReference type="STRING" id="448385.sce7902"/>
<feature type="compositionally biased region" description="Basic and acidic residues" evidence="1">
    <location>
        <begin position="1231"/>
        <end position="1242"/>
    </location>
</feature>
<dbReference type="InterPro" id="IPR011990">
    <property type="entry name" value="TPR-like_helical_dom_sf"/>
</dbReference>
<dbReference type="Gene3D" id="2.60.120.380">
    <property type="match status" value="1"/>
</dbReference>
<dbReference type="InterPro" id="IPR036465">
    <property type="entry name" value="vWFA_dom_sf"/>
</dbReference>
<feature type="compositionally biased region" description="Basic and acidic residues" evidence="1">
    <location>
        <begin position="111"/>
        <end position="218"/>
    </location>
</feature>
<dbReference type="Gene3D" id="3.40.50.410">
    <property type="entry name" value="von Willebrand factor, type A domain"/>
    <property type="match status" value="1"/>
</dbReference>
<dbReference type="eggNOG" id="COG3712">
    <property type="taxonomic scope" value="Bacteria"/>
</dbReference>
<protein>
    <recommendedName>
        <fullName evidence="2">VIT domain-containing protein</fullName>
    </recommendedName>
</protein>
<gene>
    <name evidence="3" type="ordered locus">sce7902</name>
</gene>
<dbReference type="RefSeq" id="WP_012240511.1">
    <property type="nucleotide sequence ID" value="NC_010162.1"/>
</dbReference>
<dbReference type="InterPro" id="IPR013694">
    <property type="entry name" value="VIT"/>
</dbReference>
<dbReference type="InterPro" id="IPR006860">
    <property type="entry name" value="FecR"/>
</dbReference>
<proteinExistence type="predicted"/>
<dbReference type="Pfam" id="PF04773">
    <property type="entry name" value="FecR"/>
    <property type="match status" value="1"/>
</dbReference>
<dbReference type="Gene3D" id="2.60.120.1440">
    <property type="match status" value="1"/>
</dbReference>
<name>A9FG00_SORC5</name>
<dbReference type="Pfam" id="PF13768">
    <property type="entry name" value="VWA_3"/>
    <property type="match status" value="1"/>
</dbReference>
<dbReference type="EMBL" id="AM746676">
    <property type="protein sequence ID" value="CAN98072.1"/>
    <property type="molecule type" value="Genomic_DNA"/>
</dbReference>
<feature type="region of interest" description="Disordered" evidence="1">
    <location>
        <begin position="97"/>
        <end position="250"/>
    </location>
</feature>